<dbReference type="RefSeq" id="XP_028146915.1">
    <property type="nucleotide sequence ID" value="XM_028291114.1"/>
</dbReference>
<name>A0A6P7GSX6_DIAVI</name>
<dbReference type="PRINTS" id="PR00131">
    <property type="entry name" value="GLHYDRLASE1"/>
</dbReference>
<protein>
    <recommendedName>
        <fullName evidence="3">beta-glucosidase</fullName>
        <ecNumber evidence="3">3.2.1.21</ecNumber>
    </recommendedName>
</protein>
<dbReference type="PROSITE" id="PS00572">
    <property type="entry name" value="GLYCOSYL_HYDROL_F1_1"/>
    <property type="match status" value="1"/>
</dbReference>
<dbReference type="PANTHER" id="PTHR10353:SF36">
    <property type="entry name" value="LP05116P"/>
    <property type="match status" value="1"/>
</dbReference>
<dbReference type="GO" id="GO:0005975">
    <property type="term" value="P:carbohydrate metabolic process"/>
    <property type="evidence" value="ECO:0007669"/>
    <property type="project" value="InterPro"/>
</dbReference>
<sequence length="502" mass="57431">MKLVGCFLVFLGVLALGAADGDDEFANYTITNRKFPKGFTFGVATAAYQIEGAWNLDGKGEQVWDTFFHEHPERVDDGTNGDVATDSYHLYKEDIRCMEEVGVDYYRFSIAWSRILPDGTLDNVSQEGVNYYVNLFKELRAKGIKSFVTLYHWDIPTALEKQGGWRNPKVVDWFQDYAELCFKTFGEYVDSWVTINEPKQICHSGYGNGGYAPGVVSPGVGEYVCARHVLLAHAKAWRLYDVSYRQQLKSRITIVIDSDWYEPETESEADETAAEHKRQFVYGMYANPIVYGNWPQIMIDNVAEFSKKQGFKESRLPAFSDEEIELIKGTYDYLAVNHYTSFMVKARAEPTLIVSWDDDAGVDVYQKSTWETAAIDWFKKVPWGFGRLLRWMKKTYGDIEIVISENGVSDRSGTLQDEHRIKYIQAYMSHMLDAIHDGVNVTAYTLWSIIDNFEWTQGFNGKLGIYYVNQSDPSLPRIAKDSSKYYANVIRTKCLVDSCVDN</sequence>
<dbReference type="Pfam" id="PF00232">
    <property type="entry name" value="Glyco_hydro_1"/>
    <property type="match status" value="1"/>
</dbReference>
<evidence type="ECO:0000256" key="4">
    <source>
        <dbReference type="ARBA" id="ARBA00022801"/>
    </source>
</evidence>
<evidence type="ECO:0000256" key="1">
    <source>
        <dbReference type="ARBA" id="ARBA00010838"/>
    </source>
</evidence>
<dbReference type="AlphaFoldDB" id="A0A6P7GSX6"/>
<reference evidence="11" key="1">
    <citation type="submission" date="2025-08" db="UniProtKB">
        <authorList>
            <consortium name="RefSeq"/>
        </authorList>
    </citation>
    <scope>IDENTIFICATION</scope>
    <source>
        <tissue evidence="11">Whole insect</tissue>
    </source>
</reference>
<dbReference type="InterPro" id="IPR018120">
    <property type="entry name" value="Glyco_hydro_1_AS"/>
</dbReference>
<dbReference type="InterPro" id="IPR017853">
    <property type="entry name" value="GH"/>
</dbReference>
<organism evidence="11">
    <name type="scientific">Diabrotica virgifera virgifera</name>
    <name type="common">western corn rootworm</name>
    <dbReference type="NCBI Taxonomy" id="50390"/>
    <lineage>
        <taxon>Eukaryota</taxon>
        <taxon>Metazoa</taxon>
        <taxon>Ecdysozoa</taxon>
        <taxon>Arthropoda</taxon>
        <taxon>Hexapoda</taxon>
        <taxon>Insecta</taxon>
        <taxon>Pterygota</taxon>
        <taxon>Neoptera</taxon>
        <taxon>Endopterygota</taxon>
        <taxon>Coleoptera</taxon>
        <taxon>Polyphaga</taxon>
        <taxon>Cucujiformia</taxon>
        <taxon>Chrysomeloidea</taxon>
        <taxon>Chrysomelidae</taxon>
        <taxon>Galerucinae</taxon>
        <taxon>Diabroticina</taxon>
        <taxon>Diabroticites</taxon>
        <taxon>Diabrotica</taxon>
    </lineage>
</organism>
<evidence type="ECO:0000256" key="8">
    <source>
        <dbReference type="RuleBase" id="RU003690"/>
    </source>
</evidence>
<dbReference type="PANTHER" id="PTHR10353">
    <property type="entry name" value="GLYCOSYL HYDROLASE"/>
    <property type="match status" value="1"/>
</dbReference>
<keyword evidence="6 9" id="KW-0326">Glycosidase</keyword>
<proteinExistence type="inferred from homology"/>
<feature type="active site" description="Nucleophile" evidence="7">
    <location>
        <position position="405"/>
    </location>
</feature>
<evidence type="ECO:0000256" key="2">
    <source>
        <dbReference type="ARBA" id="ARBA00011738"/>
    </source>
</evidence>
<evidence type="ECO:0000256" key="10">
    <source>
        <dbReference type="SAM" id="SignalP"/>
    </source>
</evidence>
<dbReference type="EC" id="3.2.1.21" evidence="3"/>
<feature type="signal peptide" evidence="10">
    <location>
        <begin position="1"/>
        <end position="21"/>
    </location>
</feature>
<comment type="similarity">
    <text evidence="1 8">Belongs to the glycosyl hydrolase 1 family.</text>
</comment>
<dbReference type="PROSITE" id="PS00653">
    <property type="entry name" value="GLYCOSYL_HYDROL_F1_2"/>
    <property type="match status" value="1"/>
</dbReference>
<evidence type="ECO:0000256" key="9">
    <source>
        <dbReference type="RuleBase" id="RU004468"/>
    </source>
</evidence>
<gene>
    <name evidence="11" type="primary">LOC114340375</name>
</gene>
<evidence type="ECO:0000313" key="11">
    <source>
        <dbReference type="RefSeq" id="XP_028146915.1"/>
    </source>
</evidence>
<dbReference type="InParanoid" id="A0A6P7GSX6"/>
<dbReference type="FunFam" id="3.20.20.80:FF:000013">
    <property type="entry name" value="lactase-phlorizin hydrolase"/>
    <property type="match status" value="1"/>
</dbReference>
<comment type="subunit">
    <text evidence="2">Homodimer.</text>
</comment>
<evidence type="ECO:0000256" key="5">
    <source>
        <dbReference type="ARBA" id="ARBA00023180"/>
    </source>
</evidence>
<dbReference type="FunCoup" id="A0A6P7GSX6">
    <property type="interactions" value="4"/>
</dbReference>
<dbReference type="Gene3D" id="3.20.20.80">
    <property type="entry name" value="Glycosidases"/>
    <property type="match status" value="1"/>
</dbReference>
<keyword evidence="10" id="KW-0732">Signal</keyword>
<keyword evidence="4 9" id="KW-0378">Hydrolase</keyword>
<dbReference type="InterPro" id="IPR001360">
    <property type="entry name" value="Glyco_hydro_1"/>
</dbReference>
<dbReference type="GO" id="GO:0008422">
    <property type="term" value="F:beta-glucosidase activity"/>
    <property type="evidence" value="ECO:0007669"/>
    <property type="project" value="TreeGrafter"/>
</dbReference>
<evidence type="ECO:0000256" key="3">
    <source>
        <dbReference type="ARBA" id="ARBA00012744"/>
    </source>
</evidence>
<keyword evidence="5" id="KW-0325">Glycoprotein</keyword>
<accession>A0A6P7GSX6</accession>
<dbReference type="InterPro" id="IPR033132">
    <property type="entry name" value="GH_1_N_CS"/>
</dbReference>
<evidence type="ECO:0000256" key="6">
    <source>
        <dbReference type="ARBA" id="ARBA00023295"/>
    </source>
</evidence>
<evidence type="ECO:0000256" key="7">
    <source>
        <dbReference type="PROSITE-ProRule" id="PRU10055"/>
    </source>
</evidence>
<feature type="chain" id="PRO_5027996775" description="beta-glucosidase" evidence="10">
    <location>
        <begin position="22"/>
        <end position="502"/>
    </location>
</feature>
<dbReference type="SUPFAM" id="SSF51445">
    <property type="entry name" value="(Trans)glycosidases"/>
    <property type="match status" value="1"/>
</dbReference>